<name>A0A7J7ITC1_BUGNE</name>
<dbReference type="AlphaFoldDB" id="A0A7J7ITC1"/>
<reference evidence="3" key="1">
    <citation type="submission" date="2020-06" db="EMBL/GenBank/DDBJ databases">
        <title>Draft genome of Bugula neritina, a colonial animal packing powerful symbionts and potential medicines.</title>
        <authorList>
            <person name="Rayko M."/>
        </authorList>
    </citation>
    <scope>NUCLEOTIDE SEQUENCE [LARGE SCALE GENOMIC DNA]</scope>
    <source>
        <strain evidence="3">Kwan_BN1</strain>
    </source>
</reference>
<gene>
    <name evidence="3" type="ORF">EB796_024530</name>
</gene>
<feature type="region of interest" description="Disordered" evidence="2">
    <location>
        <begin position="115"/>
        <end position="142"/>
    </location>
</feature>
<sequence length="421" mass="47082">MDTTMKEKLSDFFSGLSTGNVTIVRKVEKMVHKQRSEIELLNARINSLNRQVNRQKEYYTKRESIIKEMYEEELSMIENAHISCNNSEHCEVLHFKKTAHQVVKSSSFVIGIPTHGNSHHSEPALSLASPKRDASTSTEVPGVSSACPMPKLVDASCSMLAINDKEMVSKCIQKDLVTSPQAKSVLDKTLAADYLTCGDDSPLKPIGDKLTKQLNKELNDDKAFHEVEKLHGKTQYLYRKLNVVLKELCENTGKICTTDLEKTEKLDFKKEKKWKKKNSHTAISLHAKSDALKAPPSNRRSVLEKNSKNIKFTNNSKEPLAAVHADLGKNTAGVNTQALQVFKVNKDKGMYYNNSPHDTNSHHNLLEQLACPVPEEVASDAGQTILHKATCSHLDKKSLHDDRTVNSDVSTIATLIFDDKF</sequence>
<accession>A0A7J7ITC1</accession>
<comment type="caution">
    <text evidence="3">The sequence shown here is derived from an EMBL/GenBank/DDBJ whole genome shotgun (WGS) entry which is preliminary data.</text>
</comment>
<evidence type="ECO:0000313" key="3">
    <source>
        <dbReference type="EMBL" id="KAF6017163.1"/>
    </source>
</evidence>
<dbReference type="Proteomes" id="UP000593567">
    <property type="component" value="Unassembled WGS sequence"/>
</dbReference>
<keyword evidence="4" id="KW-1185">Reference proteome</keyword>
<keyword evidence="1" id="KW-0175">Coiled coil</keyword>
<evidence type="ECO:0000256" key="1">
    <source>
        <dbReference type="SAM" id="Coils"/>
    </source>
</evidence>
<organism evidence="3 4">
    <name type="scientific">Bugula neritina</name>
    <name type="common">Brown bryozoan</name>
    <name type="synonym">Sertularia neritina</name>
    <dbReference type="NCBI Taxonomy" id="10212"/>
    <lineage>
        <taxon>Eukaryota</taxon>
        <taxon>Metazoa</taxon>
        <taxon>Spiralia</taxon>
        <taxon>Lophotrochozoa</taxon>
        <taxon>Bryozoa</taxon>
        <taxon>Gymnolaemata</taxon>
        <taxon>Cheilostomatida</taxon>
        <taxon>Flustrina</taxon>
        <taxon>Buguloidea</taxon>
        <taxon>Bugulidae</taxon>
        <taxon>Bugula</taxon>
    </lineage>
</organism>
<protein>
    <submittedName>
        <fullName evidence="3">Uncharacterized protein</fullName>
    </submittedName>
</protein>
<feature type="coiled-coil region" evidence="1">
    <location>
        <begin position="24"/>
        <end position="58"/>
    </location>
</feature>
<evidence type="ECO:0000256" key="2">
    <source>
        <dbReference type="SAM" id="MobiDB-lite"/>
    </source>
</evidence>
<evidence type="ECO:0000313" key="4">
    <source>
        <dbReference type="Proteomes" id="UP000593567"/>
    </source>
</evidence>
<proteinExistence type="predicted"/>
<dbReference type="EMBL" id="VXIV02003426">
    <property type="protein sequence ID" value="KAF6017163.1"/>
    <property type="molecule type" value="Genomic_DNA"/>
</dbReference>